<evidence type="ECO:0000256" key="5">
    <source>
        <dbReference type="ARBA" id="ARBA00044503"/>
    </source>
</evidence>
<dbReference type="CDD" id="cd16332">
    <property type="entry name" value="Prp-like"/>
    <property type="match status" value="1"/>
</dbReference>
<keyword evidence="2 7" id="KW-0645">Protease</keyword>
<keyword evidence="1" id="KW-0690">Ribosome biogenesis</keyword>
<dbReference type="SUPFAM" id="SSF118010">
    <property type="entry name" value="TM1457-like"/>
    <property type="match status" value="1"/>
</dbReference>
<dbReference type="AlphaFoldDB" id="A0A2U1K0Q6"/>
<evidence type="ECO:0000256" key="4">
    <source>
        <dbReference type="ARBA" id="ARBA00022807"/>
    </source>
</evidence>
<evidence type="ECO:0000256" key="6">
    <source>
        <dbReference type="ARBA" id="ARBA00044538"/>
    </source>
</evidence>
<dbReference type="GO" id="GO:0006508">
    <property type="term" value="P:proteolysis"/>
    <property type="evidence" value="ECO:0007669"/>
    <property type="project" value="UniProtKB-KW"/>
</dbReference>
<protein>
    <recommendedName>
        <fullName evidence="6">Ribosomal processing cysteine protease Prp</fullName>
    </recommendedName>
</protein>
<dbReference type="PANTHER" id="PTHR39178:SF1">
    <property type="entry name" value="RIBOSOMAL-PROCESSING CYSTEINE PROTEASE PRP"/>
    <property type="match status" value="1"/>
</dbReference>
<gene>
    <name evidence="7" type="ORF">DCC39_10515</name>
</gene>
<dbReference type="Gene3D" id="3.30.70.1490">
    <property type="entry name" value="Cysteine protease Prp"/>
    <property type="match status" value="1"/>
</dbReference>
<keyword evidence="3" id="KW-0378">Hydrolase</keyword>
<dbReference type="Proteomes" id="UP000245998">
    <property type="component" value="Unassembled WGS sequence"/>
</dbReference>
<evidence type="ECO:0000256" key="2">
    <source>
        <dbReference type="ARBA" id="ARBA00022670"/>
    </source>
</evidence>
<dbReference type="GO" id="GO:0008234">
    <property type="term" value="F:cysteine-type peptidase activity"/>
    <property type="evidence" value="ECO:0007669"/>
    <property type="project" value="UniProtKB-KW"/>
</dbReference>
<dbReference type="Pfam" id="PF04327">
    <property type="entry name" value="Peptidase_Prp"/>
    <property type="match status" value="1"/>
</dbReference>
<reference evidence="7 8" key="1">
    <citation type="submission" date="2018-04" db="EMBL/GenBank/DDBJ databases">
        <title>Camelliibacillus theae gen. nov., sp. nov., isolated from Pu'er tea.</title>
        <authorList>
            <person name="Niu L."/>
        </authorList>
    </citation>
    <scope>NUCLEOTIDE SEQUENCE [LARGE SCALE GENOMIC DNA]</scope>
    <source>
        <strain evidence="7 8">T8</strain>
    </source>
</reference>
<dbReference type="OrthoDB" id="48998at2"/>
<dbReference type="InterPro" id="IPR007422">
    <property type="entry name" value="Peptidase_Prp"/>
</dbReference>
<dbReference type="GO" id="GO:0042254">
    <property type="term" value="P:ribosome biogenesis"/>
    <property type="evidence" value="ECO:0007669"/>
    <property type="project" value="UniProtKB-KW"/>
</dbReference>
<dbReference type="EMBL" id="QCZG01000020">
    <property type="protein sequence ID" value="PWA10759.1"/>
    <property type="molecule type" value="Genomic_DNA"/>
</dbReference>
<accession>A0A2U1K0Q6</accession>
<evidence type="ECO:0000256" key="1">
    <source>
        <dbReference type="ARBA" id="ARBA00022517"/>
    </source>
</evidence>
<organism evidence="7 8">
    <name type="scientific">Pueribacillus theae</name>
    <dbReference type="NCBI Taxonomy" id="2171751"/>
    <lineage>
        <taxon>Bacteria</taxon>
        <taxon>Bacillati</taxon>
        <taxon>Bacillota</taxon>
        <taxon>Bacilli</taxon>
        <taxon>Bacillales</taxon>
        <taxon>Bacillaceae</taxon>
        <taxon>Pueribacillus</taxon>
    </lineage>
</organism>
<evidence type="ECO:0000313" key="8">
    <source>
        <dbReference type="Proteomes" id="UP000245998"/>
    </source>
</evidence>
<proteinExistence type="inferred from homology"/>
<evidence type="ECO:0000256" key="3">
    <source>
        <dbReference type="ARBA" id="ARBA00022801"/>
    </source>
</evidence>
<dbReference type="NCBIfam" id="NF011126">
    <property type="entry name" value="PRK14553.1-6"/>
    <property type="match status" value="1"/>
</dbReference>
<sequence>MVEIQVERSSNRITSFTLNGHADAGPYGYDLVCAAVSAVSIGAINAVFTLCNVELPTETGKEGGFLRCVVPNNLPKETDEKVQLLIEGMLVSLDAIAQEYSEHITIQEVFK</sequence>
<dbReference type="InterPro" id="IPR036764">
    <property type="entry name" value="Peptidase_Prp_sf"/>
</dbReference>
<evidence type="ECO:0000313" key="7">
    <source>
        <dbReference type="EMBL" id="PWA10759.1"/>
    </source>
</evidence>
<comment type="similarity">
    <text evidence="5">Belongs to the Prp family.</text>
</comment>
<dbReference type="PANTHER" id="PTHR39178">
    <property type="entry name" value="HYPOTHETICAL RIBOSOME-ASSOCIATED PROTEIN"/>
    <property type="match status" value="1"/>
</dbReference>
<keyword evidence="8" id="KW-1185">Reference proteome</keyword>
<name>A0A2U1K0Q6_9BACI</name>
<comment type="caution">
    <text evidence="7">The sequence shown here is derived from an EMBL/GenBank/DDBJ whole genome shotgun (WGS) entry which is preliminary data.</text>
</comment>
<keyword evidence="4" id="KW-0788">Thiol protease</keyword>